<feature type="binding site" evidence="4">
    <location>
        <begin position="15"/>
        <end position="20"/>
    </location>
    <ligand>
        <name>substrate</name>
    </ligand>
</feature>
<name>A0A4Z0YM73_9PEZI</name>
<keyword evidence="2" id="KW-0456">Lyase</keyword>
<comment type="caution">
    <text evidence="7">The sequence shown here is derived from an EMBL/GenBank/DDBJ whole genome shotgun (WGS) entry which is preliminary data.</text>
</comment>
<protein>
    <recommendedName>
        <fullName evidence="1">gamma-glutamylcyclotransferase</fullName>
        <ecNumber evidence="1">4.3.2.9</ecNumber>
    </recommendedName>
</protein>
<feature type="compositionally biased region" description="Polar residues" evidence="5">
    <location>
        <begin position="209"/>
        <end position="230"/>
    </location>
</feature>
<evidence type="ECO:0000259" key="6">
    <source>
        <dbReference type="Pfam" id="PF06094"/>
    </source>
</evidence>
<dbReference type="SUPFAM" id="SSF110857">
    <property type="entry name" value="Gamma-glutamyl cyclotransferase-like"/>
    <property type="match status" value="1"/>
</dbReference>
<dbReference type="GO" id="GO:0003839">
    <property type="term" value="F:gamma-glutamylcyclotransferase activity"/>
    <property type="evidence" value="ECO:0007669"/>
    <property type="project" value="UniProtKB-EC"/>
</dbReference>
<evidence type="ECO:0000256" key="4">
    <source>
        <dbReference type="PIRSR" id="PIRSR617939-2"/>
    </source>
</evidence>
<dbReference type="InterPro" id="IPR036568">
    <property type="entry name" value="GGCT-like_sf"/>
</dbReference>
<feature type="region of interest" description="Disordered" evidence="5">
    <location>
        <begin position="200"/>
        <end position="234"/>
    </location>
</feature>
<dbReference type="STRING" id="37992.A0A4Z0YM73"/>
<dbReference type="InterPro" id="IPR017939">
    <property type="entry name" value="G-Glutamylcylcotransferase"/>
</dbReference>
<dbReference type="Pfam" id="PF06094">
    <property type="entry name" value="GGACT"/>
    <property type="match status" value="1"/>
</dbReference>
<evidence type="ECO:0000313" key="7">
    <source>
        <dbReference type="EMBL" id="TGJ80070.1"/>
    </source>
</evidence>
<dbReference type="EC" id="4.3.2.9" evidence="1"/>
<dbReference type="AlphaFoldDB" id="A0A4Z0YM73"/>
<dbReference type="Proteomes" id="UP000297716">
    <property type="component" value="Unassembled WGS sequence"/>
</dbReference>
<gene>
    <name evidence="7" type="ORF">E0Z10_g8702</name>
</gene>
<dbReference type="OrthoDB" id="2924818at2759"/>
<evidence type="ECO:0000256" key="1">
    <source>
        <dbReference type="ARBA" id="ARBA00012346"/>
    </source>
</evidence>
<proteinExistence type="predicted"/>
<dbReference type="PANTHER" id="PTHR12935:SF0">
    <property type="entry name" value="GAMMA-GLUTAMYLCYCLOTRANSFERASE"/>
    <property type="match status" value="1"/>
</dbReference>
<keyword evidence="8" id="KW-1185">Reference proteome</keyword>
<dbReference type="EMBL" id="SKBN01000244">
    <property type="protein sequence ID" value="TGJ80070.1"/>
    <property type="molecule type" value="Genomic_DNA"/>
</dbReference>
<dbReference type="InterPro" id="IPR009288">
    <property type="entry name" value="AIG2-like_dom"/>
</dbReference>
<feature type="domain" description="Gamma-glutamylcyclotransferase AIG2-like" evidence="6">
    <location>
        <begin position="15"/>
        <end position="98"/>
    </location>
</feature>
<evidence type="ECO:0000256" key="3">
    <source>
        <dbReference type="PIRSR" id="PIRSR617939-1"/>
    </source>
</evidence>
<evidence type="ECO:0000256" key="5">
    <source>
        <dbReference type="SAM" id="MobiDB-lite"/>
    </source>
</evidence>
<evidence type="ECO:0000313" key="8">
    <source>
        <dbReference type="Proteomes" id="UP000297716"/>
    </source>
</evidence>
<dbReference type="Gene3D" id="3.10.490.10">
    <property type="entry name" value="Gamma-glutamyl cyclotransferase-like"/>
    <property type="match status" value="1"/>
</dbReference>
<sequence>MSGLRGAPIPPRQLYFAYGSNLWMEQMAARCPNSYYTGRALLPDYRWQINERGYANIVPASGFTVHGLVYELGAGDEARLDRSEGVSSGAYSKAYLPVILHMASASLQMPTQSLVEDGGPERVIATARQQMTHVRKHEPCLWPGVLVYVSYDFVLYGQPREEYIDRMNSGIRDAIAMGIPEEFFENMIHASIPKRPVVRHVNHQRSPRSRATQTTSSPKIRRSQSVSYQRASPELEDERDIRIYGYQRPRGRSRVDSRYYR</sequence>
<dbReference type="InterPro" id="IPR013024">
    <property type="entry name" value="GGCT-like"/>
</dbReference>
<dbReference type="CDD" id="cd06661">
    <property type="entry name" value="GGCT_like"/>
    <property type="match status" value="1"/>
</dbReference>
<reference evidence="7 8" key="1">
    <citation type="submission" date="2019-03" db="EMBL/GenBank/DDBJ databases">
        <title>Draft genome sequence of Xylaria hypoxylon DSM 108379, a ubiquitous saprotrophic-parasitic fungi on hardwood.</title>
        <authorList>
            <person name="Buettner E."/>
            <person name="Leonhardt S."/>
            <person name="Gebauer A.M."/>
            <person name="Liers C."/>
            <person name="Hofrichter M."/>
            <person name="Kellner H."/>
        </authorList>
    </citation>
    <scope>NUCLEOTIDE SEQUENCE [LARGE SCALE GENOMIC DNA]</scope>
    <source>
        <strain evidence="7 8">DSM 108379</strain>
    </source>
</reference>
<accession>A0A4Z0YM73</accession>
<feature type="active site" description="Proton acceptor" evidence="3">
    <location>
        <position position="84"/>
    </location>
</feature>
<organism evidence="7 8">
    <name type="scientific">Xylaria hypoxylon</name>
    <dbReference type="NCBI Taxonomy" id="37992"/>
    <lineage>
        <taxon>Eukaryota</taxon>
        <taxon>Fungi</taxon>
        <taxon>Dikarya</taxon>
        <taxon>Ascomycota</taxon>
        <taxon>Pezizomycotina</taxon>
        <taxon>Sordariomycetes</taxon>
        <taxon>Xylariomycetidae</taxon>
        <taxon>Xylariales</taxon>
        <taxon>Xylariaceae</taxon>
        <taxon>Xylaria</taxon>
    </lineage>
</organism>
<dbReference type="PANTHER" id="PTHR12935">
    <property type="entry name" value="GAMMA-GLUTAMYLCYCLOTRANSFERASE"/>
    <property type="match status" value="1"/>
</dbReference>
<evidence type="ECO:0000256" key="2">
    <source>
        <dbReference type="ARBA" id="ARBA00023239"/>
    </source>
</evidence>